<evidence type="ECO:0000313" key="4">
    <source>
        <dbReference type="EMBL" id="ADI21665.1"/>
    </source>
</evidence>
<dbReference type="EMBL" id="GU567962">
    <property type="protein sequence ID" value="ADI21665.1"/>
    <property type="molecule type" value="Genomic_DNA"/>
</dbReference>
<name>E7C2J1_9HYPH</name>
<feature type="transmembrane region" description="Helical" evidence="2">
    <location>
        <begin position="108"/>
        <end position="130"/>
    </location>
</feature>
<feature type="transmembrane region" description="Helical" evidence="2">
    <location>
        <begin position="20"/>
        <end position="48"/>
    </location>
</feature>
<dbReference type="AlphaFoldDB" id="E7C2J1"/>
<feature type="transmembrane region" description="Helical" evidence="2">
    <location>
        <begin position="137"/>
        <end position="157"/>
    </location>
</feature>
<keyword evidence="2" id="KW-0472">Membrane</keyword>
<dbReference type="Pfam" id="PF01970">
    <property type="entry name" value="TctA"/>
    <property type="match status" value="1"/>
</dbReference>
<feature type="region of interest" description="Disordered" evidence="1">
    <location>
        <begin position="428"/>
        <end position="518"/>
    </location>
</feature>
<sequence>MPESFLWIGLANVVDPINLLAIFAGALIGMFVGAMPGLSATMAIALLLPLTYSMRPETGLAMLASLYLAAMYGGSVAAILLRTPGTPAAAATVLDGYPMAQKGLAGKALGLSLTASLIGGVISSIVLLTVAPLLGRVVLNFGPVEIFAVAVLGITIIGSLSQGSAILGLMSGAIGLLIATVGMDPTTGTPRFTFGVLDLFGGVNFTVALIGLFSIPQAIRLIVQGNSNQDERVSSIRDRMLPTGAEFLKLLPNSVRSGFIGVFVGLIPGTGGDTASWFAYNEAKRFSRHKAEFGTGYPAGVVAPEAANNAVVGGALIPTISLGIPGSSSTAVLLGGLMVHGILPGPSLMTEHGDVTYTLLWAVMFANIALFHRRPPVHPRLHHRDPDPQPRCRPDHRRPVGDRLLRHQQFGVRRRADDRFRHGWLRLRPVPHPDATAGDRADPRADPRHDAAAIDADRAQRLDDLPAEPHLGDPSGRGLPVDPAGDAVLRIAGPAVPQAGSGQDRFLGGGRRRGESRLIPSSVEQTFRRRYAGAVRSQELPIHVQNGRTRRC</sequence>
<keyword evidence="2" id="KW-1133">Transmembrane helix</keyword>
<dbReference type="PANTHER" id="PTHR35342">
    <property type="entry name" value="TRICARBOXYLIC TRANSPORT PROTEIN"/>
    <property type="match status" value="1"/>
</dbReference>
<feature type="transmembrane region" description="Helical" evidence="2">
    <location>
        <begin position="163"/>
        <end position="182"/>
    </location>
</feature>
<dbReference type="InterPro" id="IPR002823">
    <property type="entry name" value="DUF112_TM"/>
</dbReference>
<feature type="transmembrane region" description="Helical" evidence="2">
    <location>
        <begin position="194"/>
        <end position="215"/>
    </location>
</feature>
<evidence type="ECO:0000256" key="1">
    <source>
        <dbReference type="SAM" id="MobiDB-lite"/>
    </source>
</evidence>
<evidence type="ECO:0000259" key="3">
    <source>
        <dbReference type="Pfam" id="PF01970"/>
    </source>
</evidence>
<keyword evidence="2" id="KW-0812">Transmembrane</keyword>
<reference evidence="4" key="1">
    <citation type="submission" date="2010-01" db="EMBL/GenBank/DDBJ databases">
        <title>Genome fragments of uncultured bacteria from the North Pacific subtropical Gyre.</title>
        <authorList>
            <person name="Pham V.D."/>
            <person name="Delong E.F."/>
        </authorList>
    </citation>
    <scope>NUCLEOTIDE SEQUENCE</scope>
</reference>
<feature type="transmembrane region" description="Helical" evidence="2">
    <location>
        <begin position="258"/>
        <end position="280"/>
    </location>
</feature>
<feature type="domain" description="DUF112" evidence="3">
    <location>
        <begin position="19"/>
        <end position="372"/>
    </location>
</feature>
<feature type="transmembrane region" description="Helical" evidence="2">
    <location>
        <begin position="60"/>
        <end position="81"/>
    </location>
</feature>
<evidence type="ECO:0000256" key="2">
    <source>
        <dbReference type="SAM" id="Phobius"/>
    </source>
</evidence>
<accession>E7C2J1</accession>
<dbReference type="PANTHER" id="PTHR35342:SF5">
    <property type="entry name" value="TRICARBOXYLIC TRANSPORT PROTEIN"/>
    <property type="match status" value="1"/>
</dbReference>
<feature type="region of interest" description="Disordered" evidence="1">
    <location>
        <begin position="378"/>
        <end position="400"/>
    </location>
</feature>
<feature type="compositionally biased region" description="Basic and acidic residues" evidence="1">
    <location>
        <begin position="384"/>
        <end position="400"/>
    </location>
</feature>
<protein>
    <submittedName>
        <fullName evidence="4">Uncharacterized protein conserved in bacteria</fullName>
    </submittedName>
</protein>
<feature type="compositionally biased region" description="Basic and acidic residues" evidence="1">
    <location>
        <begin position="437"/>
        <end position="464"/>
    </location>
</feature>
<proteinExistence type="predicted"/>
<organism evidence="4">
    <name type="scientific">uncultured Rhizobium sp. HF0130_09F11</name>
    <dbReference type="NCBI Taxonomy" id="723625"/>
    <lineage>
        <taxon>Bacteria</taxon>
        <taxon>Pseudomonadati</taxon>
        <taxon>Pseudomonadota</taxon>
        <taxon>Alphaproteobacteria</taxon>
        <taxon>Hyphomicrobiales</taxon>
        <taxon>Rhizobiaceae</taxon>
        <taxon>Rhizobium/Agrobacterium group</taxon>
        <taxon>Rhizobium</taxon>
        <taxon>environmental samples</taxon>
    </lineage>
</organism>